<evidence type="ECO:0000313" key="1">
    <source>
        <dbReference type="EMBL" id="KAG0260134.1"/>
    </source>
</evidence>
<protein>
    <recommendedName>
        <fullName evidence="3">RNI-like protein</fullName>
    </recommendedName>
</protein>
<dbReference type="SUPFAM" id="SSF52047">
    <property type="entry name" value="RNI-like"/>
    <property type="match status" value="1"/>
</dbReference>
<proteinExistence type="predicted"/>
<comment type="caution">
    <text evidence="1">The sequence shown here is derived from an EMBL/GenBank/DDBJ whole genome shotgun (WGS) entry which is preliminary data.</text>
</comment>
<dbReference type="Proteomes" id="UP001194580">
    <property type="component" value="Unassembled WGS sequence"/>
</dbReference>
<dbReference type="Gene3D" id="3.80.10.10">
    <property type="entry name" value="Ribonuclease Inhibitor"/>
    <property type="match status" value="1"/>
</dbReference>
<accession>A0AAD4H1N2</accession>
<name>A0AAD4H1N2_9FUNG</name>
<dbReference type="EMBL" id="JAAAIL010002133">
    <property type="protein sequence ID" value="KAG0260134.1"/>
    <property type="molecule type" value="Genomic_DNA"/>
</dbReference>
<evidence type="ECO:0000313" key="2">
    <source>
        <dbReference type="Proteomes" id="UP001194580"/>
    </source>
</evidence>
<dbReference type="InterPro" id="IPR032675">
    <property type="entry name" value="LRR_dom_sf"/>
</dbReference>
<dbReference type="AlphaFoldDB" id="A0AAD4H1N2"/>
<organism evidence="1 2">
    <name type="scientific">Linnemannia exigua</name>
    <dbReference type="NCBI Taxonomy" id="604196"/>
    <lineage>
        <taxon>Eukaryota</taxon>
        <taxon>Fungi</taxon>
        <taxon>Fungi incertae sedis</taxon>
        <taxon>Mucoromycota</taxon>
        <taxon>Mortierellomycotina</taxon>
        <taxon>Mortierellomycetes</taxon>
        <taxon>Mortierellales</taxon>
        <taxon>Mortierellaceae</taxon>
        <taxon>Linnemannia</taxon>
    </lineage>
</organism>
<keyword evidence="2" id="KW-1185">Reference proteome</keyword>
<reference evidence="1" key="1">
    <citation type="journal article" date="2020" name="Fungal Divers.">
        <title>Resolving the Mortierellaceae phylogeny through synthesis of multi-gene phylogenetics and phylogenomics.</title>
        <authorList>
            <person name="Vandepol N."/>
            <person name="Liber J."/>
            <person name="Desiro A."/>
            <person name="Na H."/>
            <person name="Kennedy M."/>
            <person name="Barry K."/>
            <person name="Grigoriev I.V."/>
            <person name="Miller A.N."/>
            <person name="O'Donnell K."/>
            <person name="Stajich J.E."/>
            <person name="Bonito G."/>
        </authorList>
    </citation>
    <scope>NUCLEOTIDE SEQUENCE</scope>
    <source>
        <strain evidence="1">NRRL 28262</strain>
    </source>
</reference>
<sequence length="340" mass="37573">MEKEQTSITDLTLSSVTTDDKTITRLLGMTPHITRFEIDYMTISAGDFLASLPVLCPDIKILKMSNCPLIPSSAYMRLFQYRNGLQLEQLFVSRIALDDPGLRLITSTQGDTLQELTIWGCNKITESGFMALLAGCHRLTYLAPDYNLQVPLSIMADDNDDDGDVDDCDGITAKAELETERRRNQWSCYNTLKQLHIISFGVPGLDDELANGFLGVEHQERQGKRGNADQGRNEVANDICEKTTTTMMTTATNSISAISANAATVTGAVVKATWQSLVGPRLRTLKVSGQKQDGYVGEDIDRFLSNFPGLKVFETTKIAAGTEMVERFRKAGVQVRTPDR</sequence>
<evidence type="ECO:0008006" key="3">
    <source>
        <dbReference type="Google" id="ProtNLM"/>
    </source>
</evidence>
<gene>
    <name evidence="1" type="ORF">BGZ95_004519</name>
</gene>